<evidence type="ECO:0000256" key="1">
    <source>
        <dbReference type="SAM" id="Phobius"/>
    </source>
</evidence>
<keyword evidence="1" id="KW-1133">Transmembrane helix</keyword>
<proteinExistence type="predicted"/>
<gene>
    <name evidence="2" type="ORF">SAMN04488541_10134</name>
</gene>
<feature type="transmembrane region" description="Helical" evidence="1">
    <location>
        <begin position="20"/>
        <end position="42"/>
    </location>
</feature>
<evidence type="ECO:0000313" key="2">
    <source>
        <dbReference type="EMBL" id="SFF01659.1"/>
    </source>
</evidence>
<dbReference type="STRING" id="1003.SAMN04488541_10134"/>
<name>A0A1I2F9N1_9BACT</name>
<reference evidence="2 3" key="1">
    <citation type="submission" date="2016-10" db="EMBL/GenBank/DDBJ databases">
        <authorList>
            <person name="de Groot N.N."/>
        </authorList>
    </citation>
    <scope>NUCLEOTIDE SEQUENCE [LARGE SCALE GENOMIC DNA]</scope>
    <source>
        <strain>GEY</strain>
        <strain evidence="3">DSM 9560</strain>
    </source>
</reference>
<dbReference type="AlphaFoldDB" id="A0A1I2F9N1"/>
<protein>
    <submittedName>
        <fullName evidence="2">Uncharacterized protein</fullName>
    </submittedName>
</protein>
<dbReference type="EMBL" id="FONY01000013">
    <property type="protein sequence ID" value="SFF01659.1"/>
    <property type="molecule type" value="Genomic_DNA"/>
</dbReference>
<keyword evidence="3" id="KW-1185">Reference proteome</keyword>
<keyword evidence="1" id="KW-0472">Membrane</keyword>
<dbReference type="Proteomes" id="UP000199513">
    <property type="component" value="Unassembled WGS sequence"/>
</dbReference>
<sequence>MVLSIPLMQATIIFHHLKSIILKSCLNFFIFNSQSIYFAGFFKKRYIHII</sequence>
<accession>A0A1I2F9N1</accession>
<keyword evidence="1" id="KW-0812">Transmembrane</keyword>
<evidence type="ECO:0000313" key="3">
    <source>
        <dbReference type="Proteomes" id="UP000199513"/>
    </source>
</evidence>
<organism evidence="2 3">
    <name type="scientific">Thermoflexibacter ruber</name>
    <dbReference type="NCBI Taxonomy" id="1003"/>
    <lineage>
        <taxon>Bacteria</taxon>
        <taxon>Pseudomonadati</taxon>
        <taxon>Bacteroidota</taxon>
        <taxon>Cytophagia</taxon>
        <taxon>Cytophagales</taxon>
        <taxon>Thermoflexibacteraceae</taxon>
        <taxon>Thermoflexibacter</taxon>
    </lineage>
</organism>